<dbReference type="EMBL" id="CAUYUJ010015347">
    <property type="protein sequence ID" value="CAK0852830.1"/>
    <property type="molecule type" value="Genomic_DNA"/>
</dbReference>
<protein>
    <submittedName>
        <fullName evidence="2">Uncharacterized protein</fullName>
    </submittedName>
</protein>
<gene>
    <name evidence="2" type="ORF">PCOR1329_LOCUS44491</name>
</gene>
<evidence type="ECO:0000313" key="3">
    <source>
        <dbReference type="Proteomes" id="UP001189429"/>
    </source>
</evidence>
<name>A0ABN9U230_9DINO</name>
<reference evidence="2" key="1">
    <citation type="submission" date="2023-10" db="EMBL/GenBank/DDBJ databases">
        <authorList>
            <person name="Chen Y."/>
            <person name="Shah S."/>
            <person name="Dougan E. K."/>
            <person name="Thang M."/>
            <person name="Chan C."/>
        </authorList>
    </citation>
    <scope>NUCLEOTIDE SEQUENCE [LARGE SCALE GENOMIC DNA]</scope>
</reference>
<feature type="compositionally biased region" description="Basic residues" evidence="1">
    <location>
        <begin position="138"/>
        <end position="147"/>
    </location>
</feature>
<accession>A0ABN9U230</accession>
<organism evidence="2 3">
    <name type="scientific">Prorocentrum cordatum</name>
    <dbReference type="NCBI Taxonomy" id="2364126"/>
    <lineage>
        <taxon>Eukaryota</taxon>
        <taxon>Sar</taxon>
        <taxon>Alveolata</taxon>
        <taxon>Dinophyceae</taxon>
        <taxon>Prorocentrales</taxon>
        <taxon>Prorocentraceae</taxon>
        <taxon>Prorocentrum</taxon>
    </lineage>
</organism>
<proteinExistence type="predicted"/>
<keyword evidence="3" id="KW-1185">Reference proteome</keyword>
<evidence type="ECO:0000313" key="2">
    <source>
        <dbReference type="EMBL" id="CAK0852830.1"/>
    </source>
</evidence>
<sequence length="172" mass="17614">MGLAVSLDMSVAAEFPGCVSEPPSGALSSQVASGGPSARDPSPAAPPAAFPGGSPRCRPGPDAVPLKVTLPLGACGGHLDLDEDPSLLLRPAAAPGHRPGGRRPAPDRAAPRRRRRADASRGAPSRSGAEDGHETLTRRRRRRRRRTWAAGRARAAAGLPSGARRGPGARGL</sequence>
<feature type="compositionally biased region" description="Basic and acidic residues" evidence="1">
    <location>
        <begin position="128"/>
        <end position="137"/>
    </location>
</feature>
<feature type="compositionally biased region" description="Low complexity" evidence="1">
    <location>
        <begin position="32"/>
        <end position="42"/>
    </location>
</feature>
<dbReference type="Proteomes" id="UP001189429">
    <property type="component" value="Unassembled WGS sequence"/>
</dbReference>
<feature type="region of interest" description="Disordered" evidence="1">
    <location>
        <begin position="18"/>
        <end position="172"/>
    </location>
</feature>
<feature type="compositionally biased region" description="Low complexity" evidence="1">
    <location>
        <begin position="148"/>
        <end position="166"/>
    </location>
</feature>
<evidence type="ECO:0000256" key="1">
    <source>
        <dbReference type="SAM" id="MobiDB-lite"/>
    </source>
</evidence>
<comment type="caution">
    <text evidence="2">The sequence shown here is derived from an EMBL/GenBank/DDBJ whole genome shotgun (WGS) entry which is preliminary data.</text>
</comment>